<dbReference type="KEGG" id="vg:25396036"/>
<dbReference type="EMBL" id="KP238322">
    <property type="protein sequence ID" value="AKC34855.1"/>
    <property type="molecule type" value="Genomic_DNA"/>
</dbReference>
<proteinExistence type="predicted"/>
<evidence type="ECO:0000313" key="2">
    <source>
        <dbReference type="EMBL" id="AKC34855.1"/>
    </source>
</evidence>
<dbReference type="Proteomes" id="UP000162613">
    <property type="component" value="Segment"/>
</dbReference>
<feature type="region of interest" description="Disordered" evidence="1">
    <location>
        <begin position="1"/>
        <end position="41"/>
    </location>
</feature>
<dbReference type="OrthoDB" id="23792at10239"/>
<evidence type="ECO:0000256" key="1">
    <source>
        <dbReference type="SAM" id="MobiDB-lite"/>
    </source>
</evidence>
<protein>
    <submittedName>
        <fullName evidence="2">22K</fullName>
    </submittedName>
</protein>
<dbReference type="RefSeq" id="YP_009162601.1">
    <property type="nucleotide sequence ID" value="NC_027708.1"/>
</dbReference>
<reference evidence="2 3" key="1">
    <citation type="journal article" date="2015" name="Virology">
        <title>Characterization of a novel adenovirus isolated from a skunk.</title>
        <authorList>
            <person name="Kozak R.A."/>
            <person name="Ackford J.G."/>
            <person name="Slaine P."/>
            <person name="Li A."/>
            <person name="Carman S."/>
            <person name="Campbell D."/>
            <person name="Welch M.K."/>
            <person name="Kropinski A.M."/>
            <person name="Nagy E."/>
        </authorList>
    </citation>
    <scope>NUCLEOTIDE SEQUENCE [LARGE SCALE GENOMIC DNA]</scope>
    <source>
        <strain evidence="2">SkAdV-PB1</strain>
    </source>
</reference>
<name>A0A0K0MGC9_9ADEN</name>
<keyword evidence="3" id="KW-1185">Reference proteome</keyword>
<feature type="compositionally biased region" description="Basic and acidic residues" evidence="1">
    <location>
        <begin position="158"/>
        <end position="168"/>
    </location>
</feature>
<dbReference type="GeneID" id="25396036"/>
<organism evidence="2 3">
    <name type="scientific">Skunk adenovirus 1</name>
    <dbReference type="NCBI Taxonomy" id="2698728"/>
    <lineage>
        <taxon>Viruses</taxon>
        <taxon>Varidnaviria</taxon>
        <taxon>Bamfordvirae</taxon>
        <taxon>Preplasmiviricota</taxon>
        <taxon>Polisuviricotina</taxon>
        <taxon>Pharingeaviricetes</taxon>
        <taxon>Rowavirales</taxon>
        <taxon>Adenoviridae</taxon>
        <taxon>Mastadenovirus</taxon>
        <taxon>Mastadenovirus trianonense</taxon>
        <taxon>Skunk mastadenovirus A</taxon>
    </lineage>
</organism>
<feature type="compositionally biased region" description="Basic and acidic residues" evidence="1">
    <location>
        <begin position="1"/>
        <end position="10"/>
    </location>
</feature>
<feature type="compositionally biased region" description="Acidic residues" evidence="1">
    <location>
        <begin position="17"/>
        <end position="27"/>
    </location>
</feature>
<feature type="region of interest" description="Disordered" evidence="1">
    <location>
        <begin position="132"/>
        <end position="168"/>
    </location>
</feature>
<gene>
    <name evidence="2" type="primary">19</name>
</gene>
<evidence type="ECO:0000313" key="3">
    <source>
        <dbReference type="Proteomes" id="UP000162613"/>
    </source>
</evidence>
<sequence>MSSPDQKEEQESLSLEEVSDTEEEEYLESLPELPTIESKDTASLVKRAPRWDQKLKAVGKAPPRNYKSWRAHKYKIFKCLGASGGNVAFTRRYMLFREGVNLPNNIIHYYNSRYCSAPETEENYKEKSSATCQSCGRRRQPRNPVPAKPHLPHPLRHLPAEPRLSHRF</sequence>
<accession>A0A0K0MGC9</accession>